<keyword evidence="5" id="KW-0325">Glycoprotein</keyword>
<organism evidence="8 9">
    <name type="scientific">Spodoptera littoralis</name>
    <name type="common">Egyptian cotton leafworm</name>
    <dbReference type="NCBI Taxonomy" id="7109"/>
    <lineage>
        <taxon>Eukaryota</taxon>
        <taxon>Metazoa</taxon>
        <taxon>Ecdysozoa</taxon>
        <taxon>Arthropoda</taxon>
        <taxon>Hexapoda</taxon>
        <taxon>Insecta</taxon>
        <taxon>Pterygota</taxon>
        <taxon>Neoptera</taxon>
        <taxon>Endopterygota</taxon>
        <taxon>Lepidoptera</taxon>
        <taxon>Glossata</taxon>
        <taxon>Ditrysia</taxon>
        <taxon>Noctuoidea</taxon>
        <taxon>Noctuidae</taxon>
        <taxon>Amphipyrinae</taxon>
        <taxon>Spodoptera</taxon>
    </lineage>
</organism>
<keyword evidence="2" id="KW-0732">Signal</keyword>
<evidence type="ECO:0000256" key="3">
    <source>
        <dbReference type="ARBA" id="ARBA00022737"/>
    </source>
</evidence>
<dbReference type="PANTHER" id="PTHR23301:SF0">
    <property type="entry name" value="CHITIN-BINDING TYPE-2 DOMAIN-CONTAINING PROTEIN-RELATED"/>
    <property type="match status" value="1"/>
</dbReference>
<feature type="domain" description="Chitin-binding type-2" evidence="7">
    <location>
        <begin position="391"/>
        <end position="446"/>
    </location>
</feature>
<feature type="compositionally biased region" description="Polar residues" evidence="6">
    <location>
        <begin position="242"/>
        <end position="261"/>
    </location>
</feature>
<evidence type="ECO:0000256" key="2">
    <source>
        <dbReference type="ARBA" id="ARBA00022729"/>
    </source>
</evidence>
<dbReference type="PANTHER" id="PTHR23301">
    <property type="entry name" value="CHITIN BINDING PERITROPHIN-A"/>
    <property type="match status" value="1"/>
</dbReference>
<evidence type="ECO:0000256" key="6">
    <source>
        <dbReference type="SAM" id="MobiDB-lite"/>
    </source>
</evidence>
<keyword evidence="1" id="KW-0147">Chitin-binding</keyword>
<feature type="compositionally biased region" description="Polar residues" evidence="6">
    <location>
        <begin position="602"/>
        <end position="614"/>
    </location>
</feature>
<feature type="domain" description="Chitin-binding type-2" evidence="7">
    <location>
        <begin position="126"/>
        <end position="181"/>
    </location>
</feature>
<feature type="compositionally biased region" description="Low complexity" evidence="6">
    <location>
        <begin position="216"/>
        <end position="241"/>
    </location>
</feature>
<dbReference type="Pfam" id="PF01607">
    <property type="entry name" value="CBM_14"/>
    <property type="match status" value="2"/>
</dbReference>
<dbReference type="SUPFAM" id="SSF57625">
    <property type="entry name" value="Invertebrate chitin-binding proteins"/>
    <property type="match status" value="5"/>
</dbReference>
<dbReference type="Gene3D" id="2.170.140.10">
    <property type="entry name" value="Chitin binding domain"/>
    <property type="match status" value="3"/>
</dbReference>
<dbReference type="InterPro" id="IPR051940">
    <property type="entry name" value="Chitin_bind-dev_reg"/>
</dbReference>
<evidence type="ECO:0000256" key="4">
    <source>
        <dbReference type="ARBA" id="ARBA00023157"/>
    </source>
</evidence>
<gene>
    <name evidence="8" type="ORF">SPLIT_LOCUS8415</name>
</gene>
<evidence type="ECO:0000256" key="5">
    <source>
        <dbReference type="ARBA" id="ARBA00023180"/>
    </source>
</evidence>
<feature type="region of interest" description="Disordered" evidence="6">
    <location>
        <begin position="353"/>
        <end position="378"/>
    </location>
</feature>
<evidence type="ECO:0000313" key="8">
    <source>
        <dbReference type="EMBL" id="CAH1643059.1"/>
    </source>
</evidence>
<dbReference type="GO" id="GO:0008061">
    <property type="term" value="F:chitin binding"/>
    <property type="evidence" value="ECO:0007669"/>
    <property type="project" value="UniProtKB-KW"/>
</dbReference>
<evidence type="ECO:0000259" key="7">
    <source>
        <dbReference type="PROSITE" id="PS50940"/>
    </source>
</evidence>
<dbReference type="EMBL" id="LR824560">
    <property type="protein sequence ID" value="CAH1643059.1"/>
    <property type="molecule type" value="Genomic_DNA"/>
</dbReference>
<feature type="compositionally biased region" description="Low complexity" evidence="6">
    <location>
        <begin position="262"/>
        <end position="285"/>
    </location>
</feature>
<evidence type="ECO:0000256" key="1">
    <source>
        <dbReference type="ARBA" id="ARBA00022669"/>
    </source>
</evidence>
<keyword evidence="4" id="KW-1015">Disulfide bond</keyword>
<feature type="region of interest" description="Disordered" evidence="6">
    <location>
        <begin position="205"/>
        <end position="303"/>
    </location>
</feature>
<reference evidence="8" key="1">
    <citation type="submission" date="2022-02" db="EMBL/GenBank/DDBJ databases">
        <authorList>
            <person name="King R."/>
        </authorList>
    </citation>
    <scope>NUCLEOTIDE SEQUENCE</scope>
</reference>
<dbReference type="AlphaFoldDB" id="A0A9P0I8L6"/>
<protein>
    <recommendedName>
        <fullName evidence="7">Chitin-binding type-2 domain-containing protein</fullName>
    </recommendedName>
</protein>
<feature type="domain" description="Chitin-binding type-2" evidence="7">
    <location>
        <begin position="48"/>
        <end position="103"/>
    </location>
</feature>
<dbReference type="GO" id="GO:0005576">
    <property type="term" value="C:extracellular region"/>
    <property type="evidence" value="ECO:0007669"/>
    <property type="project" value="InterPro"/>
</dbReference>
<keyword evidence="9" id="KW-1185">Reference proteome</keyword>
<dbReference type="Proteomes" id="UP001153321">
    <property type="component" value="Chromosome 29"/>
</dbReference>
<feature type="region of interest" description="Disordered" evidence="6">
    <location>
        <begin position="599"/>
        <end position="623"/>
    </location>
</feature>
<accession>A0A9P0I8L6</accession>
<evidence type="ECO:0000313" key="9">
    <source>
        <dbReference type="Proteomes" id="UP001153321"/>
    </source>
</evidence>
<dbReference type="InterPro" id="IPR036508">
    <property type="entry name" value="Chitin-bd_dom_sf"/>
</dbReference>
<dbReference type="PROSITE" id="PS50940">
    <property type="entry name" value="CHIT_BIND_II"/>
    <property type="match status" value="4"/>
</dbReference>
<sequence length="673" mass="71223">MLVLKRCGNPLLVNCTSGSSTSDLAPITPADDPTRPKYPTLVSEELLPNGCPVNFFYNYRIPHETDCALHYHCQFGEKIKMQCADGLLYHYKHMNYDDLAQCDCTSGPAIDTPKTPIDSLATTKPPDSCPTGVWTNIRHPTLCNSFYYCNGNKSVQFFCVDGYEFDLARGCVEIAEGGCTFQFTTTTEATTSCVPIVEGGCTMSKATKPGGETTAQDVTTTAAPKTTTQDVTTTAAPKTTAQHVTTTAAPKTTAQDVTTTAAPKTTAQYVTTTTAPTTTTLAPTTSSHDIPNEGSKTEALDDTTTVAVDTTNEAPICAPGSCVPIAEGGCTLSKARTPAGEYTVQEVTTTTAPTTTTLSPTTTSHDIPDDGTTTGALNDTTTVAVDTTNDASICAPGEFGNVPHPDRCDAYYLCFAGNAYLFTCTEELEFDPETKSCMPIAEGGCTCTQSKPECAVKDKTTTVAPKTTEQEVITTTAAPTTTLAPTTASDDFPDDGTTTEAFDDTTTVAVDTTNDASICTPGEFGNVPHPDRCEAYYLCFAGNAFLFTCTEDLEFDPETKSCVPIAEGGCTCTLSKPECAVKDKTTTVATKTTEQEVRTTPAPMTTTLSPTTASDDFPDDGTTTEAFDDTTTVAVDTTNEGPFCAADKFGYIPHPDKCDVYYLCSAGKAILFT</sequence>
<feature type="domain" description="Chitin-binding type-2" evidence="7">
    <location>
        <begin position="516"/>
        <end position="571"/>
    </location>
</feature>
<name>A0A9P0I8L6_SPOLI</name>
<dbReference type="InterPro" id="IPR002557">
    <property type="entry name" value="Chitin-bd_dom"/>
</dbReference>
<proteinExistence type="predicted"/>
<keyword evidence="3" id="KW-0677">Repeat</keyword>
<dbReference type="SMART" id="SM00494">
    <property type="entry name" value="ChtBD2"/>
    <property type="match status" value="4"/>
</dbReference>